<name>E9B568_LEIMU</name>
<dbReference type="InterPro" id="IPR050341">
    <property type="entry name" value="PP1_catalytic_subunit"/>
</dbReference>
<dbReference type="PANTHER" id="PTHR11668:SF514">
    <property type="entry name" value="SERINE_THREONINE-PROTEIN PHOSPHATASE"/>
    <property type="match status" value="1"/>
</dbReference>
<sequence length="629" mass="68004">MYGFDSSDVLYYLYDPNLVPPARGKYTRVISELLAGYSDSSYVDNIDIMDILRGGTMEAVELCEDAKSILSKEPTVLDLCVSDADDFVFVGDIHGQFNDLLHSVLSVQLARSASVSRKGTKVATQPGQRMDGEDDSGELSSPLPIAATPTLSSTLAPVSSSTAVPRHHDDSHGFGQDAGKIIRFLFLGDYVDRGPRGLEVIVLLLALKIEYPQHVFLLRGNHEEAQTNRLYGFFDECRAKFFMAHHAHDHMSVVEPGCDGACSSLIQRSPINVAKEAVGAECHNSHQHFSHLEGECATHLPGTSGSNRSNNSSAEVHSSLADTDADAWMSFNATFCWLPLAAVVCCCAGSFFCTHGGLSPTLRRITQLHRLKRETYGTGLCETITSPLSSGCSVTSSPERSPRGIYGSTASTREPNQIIDGLLWSDPSDHGTGCHVNVRGCGYSFGMDVTRRFLDANCGYAASQPSSLRAEGSKDDEEEKRSCPGSAPPRNAQYGKSQRMHFIMRAHQCVKAGFQWSQEGLMVTLFSAPNYCGVNGNKGAIAMLRGAAQASGESIRLEFKVYDSYKCALFTTGGSKVTLGKLEHRKSGSNLSAAGGAPPRCPAFPLRDRNVVNNPILEAYFGSIAKPDI</sequence>
<dbReference type="PANTHER" id="PTHR11668">
    <property type="entry name" value="SERINE/THREONINE PROTEIN PHOSPHATASE"/>
    <property type="match status" value="1"/>
</dbReference>
<evidence type="ECO:0000259" key="3">
    <source>
        <dbReference type="PROSITE" id="PS00125"/>
    </source>
</evidence>
<dbReference type="OMA" id="MRAHQCV"/>
<dbReference type="GO" id="GO:0005634">
    <property type="term" value="C:nucleus"/>
    <property type="evidence" value="ECO:0007669"/>
    <property type="project" value="TreeGrafter"/>
</dbReference>
<proteinExistence type="inferred from homology"/>
<feature type="domain" description="Serine/threonine specific protein phosphatases" evidence="3">
    <location>
        <begin position="218"/>
        <end position="223"/>
    </location>
</feature>
<dbReference type="PROSITE" id="PS00125">
    <property type="entry name" value="SER_THR_PHOSPHATASE"/>
    <property type="match status" value="1"/>
</dbReference>
<dbReference type="KEGG" id="lmi:LMXM_33_2770"/>
<dbReference type="SUPFAM" id="SSF56300">
    <property type="entry name" value="Metallo-dependent phosphatases"/>
    <property type="match status" value="1"/>
</dbReference>
<protein>
    <recommendedName>
        <fullName evidence="1">Serine/threonine-protein phosphatase</fullName>
        <ecNumber evidence="1">3.1.3.16</ecNumber>
    </recommendedName>
</protein>
<dbReference type="RefSeq" id="XP_003878835.1">
    <property type="nucleotide sequence ID" value="XM_003878786.1"/>
</dbReference>
<dbReference type="VEuPathDB" id="TriTrypDB:LmxM.33.2770"/>
<dbReference type="InterPro" id="IPR006186">
    <property type="entry name" value="Ser/Thr-sp_prot-phosphatase"/>
</dbReference>
<evidence type="ECO:0000256" key="2">
    <source>
        <dbReference type="SAM" id="MobiDB-lite"/>
    </source>
</evidence>
<evidence type="ECO:0000256" key="1">
    <source>
        <dbReference type="RuleBase" id="RU004273"/>
    </source>
</evidence>
<keyword evidence="1 4" id="KW-0378">Hydrolase</keyword>
<dbReference type="OrthoDB" id="271734at2759"/>
<dbReference type="PRINTS" id="PR00114">
    <property type="entry name" value="STPHPHTASE"/>
</dbReference>
<dbReference type="Pfam" id="PF00149">
    <property type="entry name" value="Metallophos"/>
    <property type="match status" value="1"/>
</dbReference>
<gene>
    <name evidence="4" type="ORF">LMXM_33_2770</name>
</gene>
<evidence type="ECO:0000313" key="5">
    <source>
        <dbReference type="Proteomes" id="UP000007259"/>
    </source>
</evidence>
<dbReference type="AlphaFoldDB" id="E9B568"/>
<comment type="similarity">
    <text evidence="1">Belongs to the PPP phosphatase family.</text>
</comment>
<dbReference type="GeneID" id="13452443"/>
<dbReference type="EC" id="3.1.3.16" evidence="1"/>
<reference evidence="4 5" key="1">
    <citation type="journal article" date="2011" name="Genome Res.">
        <title>Chromosome and gene copy number variation allow major structural change between species and strains of Leishmania.</title>
        <authorList>
            <person name="Rogers M.B."/>
            <person name="Hilley J.D."/>
            <person name="Dickens N.J."/>
            <person name="Wilkes J."/>
            <person name="Bates P.A."/>
            <person name="Depledge D.P."/>
            <person name="Harris D."/>
            <person name="Her Y."/>
            <person name="Herzyk P."/>
            <person name="Imamura H."/>
            <person name="Otto T.D."/>
            <person name="Sanders M."/>
            <person name="Seeger K."/>
            <person name="Dujardin J.C."/>
            <person name="Berriman M."/>
            <person name="Smith D.F."/>
            <person name="Hertz-Fowler C."/>
            <person name="Mottram J.C."/>
        </authorList>
    </citation>
    <scope>NUCLEOTIDE SEQUENCE [LARGE SCALE GENOMIC DNA]</scope>
    <source>
        <strain evidence="4 5">MHOM/GT/2001/U1103</strain>
    </source>
</reference>
<dbReference type="Proteomes" id="UP000007259">
    <property type="component" value="Chromosome 33"/>
</dbReference>
<feature type="compositionally biased region" description="Polar residues" evidence="2">
    <location>
        <begin position="118"/>
        <end position="127"/>
    </location>
</feature>
<feature type="region of interest" description="Disordered" evidence="2">
    <location>
        <begin position="118"/>
        <end position="143"/>
    </location>
</feature>
<keyword evidence="5" id="KW-1185">Reference proteome</keyword>
<accession>E9B568</accession>
<dbReference type="GO" id="GO:0004722">
    <property type="term" value="F:protein serine/threonine phosphatase activity"/>
    <property type="evidence" value="ECO:0007669"/>
    <property type="project" value="UniProtKB-EC"/>
</dbReference>
<dbReference type="Gene3D" id="3.60.21.10">
    <property type="match status" value="1"/>
</dbReference>
<dbReference type="InterPro" id="IPR029052">
    <property type="entry name" value="Metallo-depent_PP-like"/>
</dbReference>
<dbReference type="PhylomeDB" id="E9B568"/>
<evidence type="ECO:0000313" key="4">
    <source>
        <dbReference type="EMBL" id="CBZ30388.1"/>
    </source>
</evidence>
<organism evidence="4 5">
    <name type="scientific">Leishmania mexicana (strain MHOM/GT/2001/U1103)</name>
    <dbReference type="NCBI Taxonomy" id="929439"/>
    <lineage>
        <taxon>Eukaryota</taxon>
        <taxon>Discoba</taxon>
        <taxon>Euglenozoa</taxon>
        <taxon>Kinetoplastea</taxon>
        <taxon>Metakinetoplastina</taxon>
        <taxon>Trypanosomatida</taxon>
        <taxon>Trypanosomatidae</taxon>
        <taxon>Leishmaniinae</taxon>
        <taxon>Leishmania</taxon>
    </lineage>
</organism>
<dbReference type="SMART" id="SM00156">
    <property type="entry name" value="PP2Ac"/>
    <property type="match status" value="1"/>
</dbReference>
<feature type="region of interest" description="Disordered" evidence="2">
    <location>
        <begin position="465"/>
        <end position="494"/>
    </location>
</feature>
<dbReference type="GO" id="GO:0005737">
    <property type="term" value="C:cytoplasm"/>
    <property type="evidence" value="ECO:0007669"/>
    <property type="project" value="TreeGrafter"/>
</dbReference>
<comment type="catalytic activity">
    <reaction evidence="1">
        <text>O-phospho-L-threonyl-[protein] + H2O = L-threonyl-[protein] + phosphate</text>
        <dbReference type="Rhea" id="RHEA:47004"/>
        <dbReference type="Rhea" id="RHEA-COMP:11060"/>
        <dbReference type="Rhea" id="RHEA-COMP:11605"/>
        <dbReference type="ChEBI" id="CHEBI:15377"/>
        <dbReference type="ChEBI" id="CHEBI:30013"/>
        <dbReference type="ChEBI" id="CHEBI:43474"/>
        <dbReference type="ChEBI" id="CHEBI:61977"/>
        <dbReference type="EC" id="3.1.3.16"/>
    </reaction>
</comment>
<dbReference type="InterPro" id="IPR004843">
    <property type="entry name" value="Calcineurin-like_PHP"/>
</dbReference>
<dbReference type="EMBL" id="FR799586">
    <property type="protein sequence ID" value="CBZ30388.1"/>
    <property type="molecule type" value="Genomic_DNA"/>
</dbReference>